<dbReference type="Proteomes" id="UP000319576">
    <property type="component" value="Chromosome"/>
</dbReference>
<dbReference type="PANTHER" id="PTHR42709">
    <property type="entry name" value="ALKALINE PHOSPHATASE LIKE PROTEIN"/>
    <property type="match status" value="1"/>
</dbReference>
<feature type="domain" description="VTT" evidence="7">
    <location>
        <begin position="61"/>
        <end position="177"/>
    </location>
</feature>
<feature type="transmembrane region" description="Helical" evidence="6">
    <location>
        <begin position="187"/>
        <end position="205"/>
    </location>
</feature>
<keyword evidence="9" id="KW-1185">Reference proteome</keyword>
<reference evidence="8 9" key="1">
    <citation type="submission" date="2019-02" db="EMBL/GenBank/DDBJ databases">
        <title>Deep-cultivation of Planctomycetes and their phenomic and genomic characterization uncovers novel biology.</title>
        <authorList>
            <person name="Wiegand S."/>
            <person name="Jogler M."/>
            <person name="Boedeker C."/>
            <person name="Pinto D."/>
            <person name="Vollmers J."/>
            <person name="Rivas-Marin E."/>
            <person name="Kohn T."/>
            <person name="Peeters S.H."/>
            <person name="Heuer A."/>
            <person name="Rast P."/>
            <person name="Oberbeckmann S."/>
            <person name="Bunk B."/>
            <person name="Jeske O."/>
            <person name="Meyerdierks A."/>
            <person name="Storesund J.E."/>
            <person name="Kallscheuer N."/>
            <person name="Luecker S."/>
            <person name="Lage O.M."/>
            <person name="Pohl T."/>
            <person name="Merkel B.J."/>
            <person name="Hornburger P."/>
            <person name="Mueller R.-W."/>
            <person name="Bruemmer F."/>
            <person name="Labrenz M."/>
            <person name="Spormann A.M."/>
            <person name="Op den Camp H."/>
            <person name="Overmann J."/>
            <person name="Amann R."/>
            <person name="Jetten M.S.M."/>
            <person name="Mascher T."/>
            <person name="Medema M.H."/>
            <person name="Devos D.P."/>
            <person name="Kaster A.-K."/>
            <person name="Ovreas L."/>
            <person name="Rohde M."/>
            <person name="Galperin M.Y."/>
            <person name="Jogler C."/>
        </authorList>
    </citation>
    <scope>NUCLEOTIDE SEQUENCE [LARGE SCALE GENOMIC DNA]</scope>
    <source>
        <strain evidence="8 9">ETA_A1</strain>
    </source>
</reference>
<evidence type="ECO:0000256" key="1">
    <source>
        <dbReference type="ARBA" id="ARBA00004651"/>
    </source>
</evidence>
<proteinExistence type="predicted"/>
<keyword evidence="4 6" id="KW-1133">Transmembrane helix</keyword>
<feature type="transmembrane region" description="Helical" evidence="6">
    <location>
        <begin position="78"/>
        <end position="98"/>
    </location>
</feature>
<evidence type="ECO:0000259" key="7">
    <source>
        <dbReference type="Pfam" id="PF09335"/>
    </source>
</evidence>
<feature type="transmembrane region" description="Helical" evidence="6">
    <location>
        <begin position="157"/>
        <end position="175"/>
    </location>
</feature>
<evidence type="ECO:0000256" key="4">
    <source>
        <dbReference type="ARBA" id="ARBA00022989"/>
    </source>
</evidence>
<dbReference type="KEGG" id="uli:ETAA1_15610"/>
<keyword evidence="2" id="KW-1003">Cell membrane</keyword>
<accession>A0A517XQ47</accession>
<dbReference type="InterPro" id="IPR051311">
    <property type="entry name" value="DedA_domain"/>
</dbReference>
<keyword evidence="5 6" id="KW-0472">Membrane</keyword>
<evidence type="ECO:0000256" key="5">
    <source>
        <dbReference type="ARBA" id="ARBA00023136"/>
    </source>
</evidence>
<dbReference type="EMBL" id="CP036273">
    <property type="protein sequence ID" value="QDU19631.1"/>
    <property type="molecule type" value="Genomic_DNA"/>
</dbReference>
<dbReference type="RefSeq" id="WP_145235893.1">
    <property type="nucleotide sequence ID" value="NZ_CP036273.1"/>
</dbReference>
<protein>
    <submittedName>
        <fullName evidence="8">TVP38/TMEM64 family inner membrane protein YdjZ</fullName>
    </submittedName>
</protein>
<comment type="subcellular location">
    <subcellularLocation>
        <location evidence="1">Cell membrane</location>
        <topology evidence="1">Multi-pass membrane protein</topology>
    </subcellularLocation>
</comment>
<evidence type="ECO:0000256" key="6">
    <source>
        <dbReference type="SAM" id="Phobius"/>
    </source>
</evidence>
<organism evidence="8 9">
    <name type="scientific">Urbifossiella limnaea</name>
    <dbReference type="NCBI Taxonomy" id="2528023"/>
    <lineage>
        <taxon>Bacteria</taxon>
        <taxon>Pseudomonadati</taxon>
        <taxon>Planctomycetota</taxon>
        <taxon>Planctomycetia</taxon>
        <taxon>Gemmatales</taxon>
        <taxon>Gemmataceae</taxon>
        <taxon>Urbifossiella</taxon>
    </lineage>
</organism>
<dbReference type="InterPro" id="IPR032816">
    <property type="entry name" value="VTT_dom"/>
</dbReference>
<dbReference type="AlphaFoldDB" id="A0A517XQ47"/>
<feature type="transmembrane region" description="Helical" evidence="6">
    <location>
        <begin position="44"/>
        <end position="71"/>
    </location>
</feature>
<evidence type="ECO:0000313" key="8">
    <source>
        <dbReference type="EMBL" id="QDU19631.1"/>
    </source>
</evidence>
<dbReference type="PANTHER" id="PTHR42709:SF6">
    <property type="entry name" value="UNDECAPRENYL PHOSPHATE TRANSPORTER A"/>
    <property type="match status" value="1"/>
</dbReference>
<evidence type="ECO:0000256" key="2">
    <source>
        <dbReference type="ARBA" id="ARBA00022475"/>
    </source>
</evidence>
<sequence length="218" mass="23158">MRLYVIIFVCVALTLIPVFLFDDEIDAAFAGPEGLRRLQEYGGWAWLVGVGLIVADLVLPVPSTAVIAGLGMLYGPPLGGLVGGVGSTLAGLVAYAGGRWLGRPAIRLFAGDSDLEKLRRFFARHGLWAVALSRWMPLLPEALCCLAGAARMRVGPFSAALACGSFAMGFAFGVLGEHYLDRPAVGLVVSAAIPLLVWPPVHFYLKRRPVVEADSPVA</sequence>
<dbReference type="GO" id="GO:0005886">
    <property type="term" value="C:plasma membrane"/>
    <property type="evidence" value="ECO:0007669"/>
    <property type="project" value="UniProtKB-SubCell"/>
</dbReference>
<evidence type="ECO:0000313" key="9">
    <source>
        <dbReference type="Proteomes" id="UP000319576"/>
    </source>
</evidence>
<dbReference type="Pfam" id="PF09335">
    <property type="entry name" value="VTT_dom"/>
    <property type="match status" value="1"/>
</dbReference>
<evidence type="ECO:0000256" key="3">
    <source>
        <dbReference type="ARBA" id="ARBA00022692"/>
    </source>
</evidence>
<gene>
    <name evidence="8" type="primary">ydjZ_2</name>
    <name evidence="8" type="ORF">ETAA1_15610</name>
</gene>
<dbReference type="OrthoDB" id="284062at2"/>
<name>A0A517XQ47_9BACT</name>
<keyword evidence="3 6" id="KW-0812">Transmembrane</keyword>